<dbReference type="OrthoDB" id="6388959at2"/>
<feature type="region of interest" description="Disordered" evidence="1">
    <location>
        <begin position="1"/>
        <end position="80"/>
    </location>
</feature>
<gene>
    <name evidence="2" type="ORF">BSU04_18500</name>
</gene>
<proteinExistence type="predicted"/>
<evidence type="ECO:0000313" key="3">
    <source>
        <dbReference type="Proteomes" id="UP000214720"/>
    </source>
</evidence>
<protein>
    <submittedName>
        <fullName evidence="2">Uncharacterized protein</fullName>
    </submittedName>
</protein>
<dbReference type="AlphaFoldDB" id="A0A226X0Y2"/>
<sequence>MQIGNVASSPTSQRTISTSSAANDQRSISGDNVDPAQTTQTAQTTQATKAADATTQDSAVSISPEGAALASQNAGSGEGAASNVSAVKSLAYGTLGLERPDQPQENRNEFYTAGRWIAAGLTIGGIISLLA</sequence>
<evidence type="ECO:0000256" key="1">
    <source>
        <dbReference type="SAM" id="MobiDB-lite"/>
    </source>
</evidence>
<dbReference type="EMBL" id="MTHB01000110">
    <property type="protein sequence ID" value="OXC77003.1"/>
    <property type="molecule type" value="Genomic_DNA"/>
</dbReference>
<feature type="compositionally biased region" description="Low complexity" evidence="1">
    <location>
        <begin position="36"/>
        <end position="56"/>
    </location>
</feature>
<accession>A0A226X0Y2</accession>
<name>A0A226X0Y2_CABSO</name>
<dbReference type="Proteomes" id="UP000214720">
    <property type="component" value="Unassembled WGS sequence"/>
</dbReference>
<dbReference type="RefSeq" id="WP_089161811.1">
    <property type="nucleotide sequence ID" value="NZ_MTHB01000110.1"/>
</dbReference>
<evidence type="ECO:0000313" key="2">
    <source>
        <dbReference type="EMBL" id="OXC77003.1"/>
    </source>
</evidence>
<feature type="compositionally biased region" description="Polar residues" evidence="1">
    <location>
        <begin position="1"/>
        <end position="30"/>
    </location>
</feature>
<organism evidence="2 3">
    <name type="scientific">Caballeronia sordidicola</name>
    <name type="common">Burkholderia sordidicola</name>
    <dbReference type="NCBI Taxonomy" id="196367"/>
    <lineage>
        <taxon>Bacteria</taxon>
        <taxon>Pseudomonadati</taxon>
        <taxon>Pseudomonadota</taxon>
        <taxon>Betaproteobacteria</taxon>
        <taxon>Burkholderiales</taxon>
        <taxon>Burkholderiaceae</taxon>
        <taxon>Caballeronia</taxon>
    </lineage>
</organism>
<reference evidence="3" key="1">
    <citation type="submission" date="2017-01" db="EMBL/GenBank/DDBJ databases">
        <title>Genome Analysis of Deinococcus marmoris KOPRI26562.</title>
        <authorList>
            <person name="Kim J.H."/>
            <person name="Oh H.-M."/>
        </authorList>
    </citation>
    <scope>NUCLEOTIDE SEQUENCE [LARGE SCALE GENOMIC DNA]</scope>
    <source>
        <strain evidence="3">PAMC 26633</strain>
    </source>
</reference>
<comment type="caution">
    <text evidence="2">The sequence shown here is derived from an EMBL/GenBank/DDBJ whole genome shotgun (WGS) entry which is preliminary data.</text>
</comment>